<dbReference type="SMART" id="SM00490">
    <property type="entry name" value="HELICc"/>
    <property type="match status" value="1"/>
</dbReference>
<evidence type="ECO:0000256" key="8">
    <source>
        <dbReference type="ARBA" id="ARBA00023242"/>
    </source>
</evidence>
<feature type="compositionally biased region" description="Basic and acidic residues" evidence="10">
    <location>
        <begin position="278"/>
        <end position="287"/>
    </location>
</feature>
<dbReference type="CDD" id="cd18787">
    <property type="entry name" value="SF2_C_DEAD"/>
    <property type="match status" value="1"/>
</dbReference>
<feature type="compositionally biased region" description="Basic and acidic residues" evidence="10">
    <location>
        <begin position="44"/>
        <end position="58"/>
    </location>
</feature>
<dbReference type="EC" id="3.6.4.13" evidence="2"/>
<keyword evidence="6" id="KW-0067">ATP-binding</keyword>
<keyword evidence="8" id="KW-0539">Nucleus</keyword>
<dbReference type="Proteomes" id="UP000321518">
    <property type="component" value="Unassembled WGS sequence"/>
</dbReference>
<evidence type="ECO:0000256" key="5">
    <source>
        <dbReference type="ARBA" id="ARBA00022806"/>
    </source>
</evidence>
<dbReference type="GO" id="GO:0005634">
    <property type="term" value="C:nucleus"/>
    <property type="evidence" value="ECO:0007669"/>
    <property type="project" value="UniProtKB-SubCell"/>
</dbReference>
<protein>
    <recommendedName>
        <fullName evidence="2">RNA helicase</fullName>
        <ecNumber evidence="2">3.6.4.13</ecNumber>
    </recommendedName>
</protein>
<feature type="compositionally biased region" description="Basic and acidic residues" evidence="10">
    <location>
        <begin position="85"/>
        <end position="94"/>
    </location>
</feature>
<dbReference type="SMART" id="SM00487">
    <property type="entry name" value="DEXDc"/>
    <property type="match status" value="1"/>
</dbReference>
<evidence type="ECO:0000256" key="9">
    <source>
        <dbReference type="ARBA" id="ARBA00038511"/>
    </source>
</evidence>
<dbReference type="Pfam" id="PF00271">
    <property type="entry name" value="Helicase_C"/>
    <property type="match status" value="1"/>
</dbReference>
<dbReference type="PANTHER" id="PTHR47958">
    <property type="entry name" value="ATP-DEPENDENT RNA HELICASE DBP3"/>
    <property type="match status" value="1"/>
</dbReference>
<dbReference type="PROSITE" id="PS51192">
    <property type="entry name" value="HELICASE_ATP_BIND_1"/>
    <property type="match status" value="1"/>
</dbReference>
<evidence type="ECO:0000256" key="7">
    <source>
        <dbReference type="ARBA" id="ARBA00023187"/>
    </source>
</evidence>
<dbReference type="SUPFAM" id="SSF52540">
    <property type="entry name" value="P-loop containing nucleoside triphosphate hydrolases"/>
    <property type="match status" value="1"/>
</dbReference>
<dbReference type="PROSITE" id="PS51194">
    <property type="entry name" value="HELICASE_CTER"/>
    <property type="match status" value="1"/>
</dbReference>
<feature type="compositionally biased region" description="Polar residues" evidence="10">
    <location>
        <begin position="1"/>
        <end position="10"/>
    </location>
</feature>
<evidence type="ECO:0000256" key="1">
    <source>
        <dbReference type="ARBA" id="ARBA00004123"/>
    </source>
</evidence>
<keyword evidence="7" id="KW-0507">mRNA processing</keyword>
<feature type="region of interest" description="Disordered" evidence="10">
    <location>
        <begin position="1"/>
        <end position="117"/>
    </location>
</feature>
<evidence type="ECO:0000256" key="4">
    <source>
        <dbReference type="ARBA" id="ARBA00022801"/>
    </source>
</evidence>
<organism evidence="13 14">
    <name type="scientific">Rhodotorula toruloides</name>
    <name type="common">Yeast</name>
    <name type="synonym">Rhodosporidium toruloides</name>
    <dbReference type="NCBI Taxonomy" id="5286"/>
    <lineage>
        <taxon>Eukaryota</taxon>
        <taxon>Fungi</taxon>
        <taxon>Dikarya</taxon>
        <taxon>Basidiomycota</taxon>
        <taxon>Pucciniomycotina</taxon>
        <taxon>Microbotryomycetes</taxon>
        <taxon>Sporidiobolales</taxon>
        <taxon>Sporidiobolaceae</taxon>
        <taxon>Rhodotorula</taxon>
    </lineage>
</organism>
<feature type="compositionally biased region" description="Basic and acidic residues" evidence="10">
    <location>
        <begin position="865"/>
        <end position="903"/>
    </location>
</feature>
<evidence type="ECO:0000256" key="10">
    <source>
        <dbReference type="SAM" id="MobiDB-lite"/>
    </source>
</evidence>
<feature type="compositionally biased region" description="Low complexity" evidence="10">
    <location>
        <begin position="24"/>
        <end position="42"/>
    </location>
</feature>
<feature type="compositionally biased region" description="Acidic residues" evidence="10">
    <location>
        <begin position="321"/>
        <end position="330"/>
    </location>
</feature>
<dbReference type="InterPro" id="IPR027417">
    <property type="entry name" value="P-loop_NTPase"/>
</dbReference>
<dbReference type="GO" id="GO:0008380">
    <property type="term" value="P:RNA splicing"/>
    <property type="evidence" value="ECO:0007669"/>
    <property type="project" value="UniProtKB-KW"/>
</dbReference>
<feature type="compositionally biased region" description="Acidic residues" evidence="10">
    <location>
        <begin position="242"/>
        <end position="254"/>
    </location>
</feature>
<feature type="region of interest" description="Disordered" evidence="10">
    <location>
        <begin position="169"/>
        <end position="188"/>
    </location>
</feature>
<evidence type="ECO:0000313" key="13">
    <source>
        <dbReference type="EMBL" id="GEM07544.1"/>
    </source>
</evidence>
<feature type="compositionally biased region" description="Acidic residues" evidence="10">
    <location>
        <begin position="365"/>
        <end position="379"/>
    </location>
</feature>
<dbReference type="Pfam" id="PF23469">
    <property type="entry name" value="KH_12"/>
    <property type="match status" value="1"/>
</dbReference>
<evidence type="ECO:0000256" key="6">
    <source>
        <dbReference type="ARBA" id="ARBA00022840"/>
    </source>
</evidence>
<reference evidence="13 14" key="1">
    <citation type="submission" date="2019-07" db="EMBL/GenBank/DDBJ databases">
        <title>Rhodotorula toruloides NBRC10032 genome sequencing.</title>
        <authorList>
            <person name="Shida Y."/>
            <person name="Takaku H."/>
            <person name="Ogasawara W."/>
            <person name="Mori K."/>
        </authorList>
    </citation>
    <scope>NUCLEOTIDE SEQUENCE [LARGE SCALE GENOMIC DNA]</scope>
    <source>
        <strain evidence="13 14">NBRC10032</strain>
    </source>
</reference>
<dbReference type="GO" id="GO:0005524">
    <property type="term" value="F:ATP binding"/>
    <property type="evidence" value="ECO:0007669"/>
    <property type="project" value="UniProtKB-KW"/>
</dbReference>
<dbReference type="Pfam" id="PF00270">
    <property type="entry name" value="DEAD"/>
    <property type="match status" value="1"/>
</dbReference>
<dbReference type="GO" id="GO:0003676">
    <property type="term" value="F:nucleic acid binding"/>
    <property type="evidence" value="ECO:0007669"/>
    <property type="project" value="InterPro"/>
</dbReference>
<proteinExistence type="inferred from homology"/>
<keyword evidence="5 13" id="KW-0347">Helicase</keyword>
<dbReference type="InterPro" id="IPR014001">
    <property type="entry name" value="Helicase_ATP-bd"/>
</dbReference>
<name>A0A511KDQ9_RHOTO</name>
<dbReference type="EMBL" id="BJWK01000003">
    <property type="protein sequence ID" value="GEM07544.1"/>
    <property type="molecule type" value="Genomic_DNA"/>
</dbReference>
<accession>A0A511KDQ9</accession>
<evidence type="ECO:0000259" key="12">
    <source>
        <dbReference type="PROSITE" id="PS51194"/>
    </source>
</evidence>
<dbReference type="InterPro" id="IPR000629">
    <property type="entry name" value="RNA-helicase_DEAD-box_CS"/>
</dbReference>
<feature type="region of interest" description="Disordered" evidence="10">
    <location>
        <begin position="202"/>
        <end position="256"/>
    </location>
</feature>
<comment type="subcellular location">
    <subcellularLocation>
        <location evidence="1">Nucleus</location>
    </subcellularLocation>
</comment>
<evidence type="ECO:0000259" key="11">
    <source>
        <dbReference type="PROSITE" id="PS51192"/>
    </source>
</evidence>
<dbReference type="InterPro" id="IPR056149">
    <property type="entry name" value="PRP5/DDX46/KHDC4_KH"/>
</dbReference>
<feature type="region of interest" description="Disordered" evidence="10">
    <location>
        <begin position="920"/>
        <end position="940"/>
    </location>
</feature>
<sequence length="1114" mass="118724">MSPVISTPSAASPIHAAANGDRTPVGTSGSASPAGASSTAAAVDEEKQRLKRERLEAWKKKKAAEAAAAAAASGSGGASPAPSPKPEEPKKAELVKAAPASPAPASPASAKAGPAGLPAKPVAAMAAALPSKPVSLSKPTSTSKPAAPAATPADATAAAAAAAAAISSRLSTLSSVRSNPLSASLPAKPTFSLAGTTALRSSGLKNSLSMAMGGDDDDDGRKKPGMIKIEGDIDMRAAGAGSDDDSEEDEEDLEGGAAYRANAHGMREARMAALRNQEGADREEKMMLDSGEDASTTAAVKGEDEEKMDADAAAPTKGAPEEDDEEDELEAYMKSVQKQVRNVDKADQYKMAQGRKGQLLLEPTEPGEDEDQDEGDENELDKVGTSAQDILALAAKKVKKGRELAVPDHSKIDYLPFRKAFYTAPPEVANLSQEETDALRLELDDIKVRGADPPQPATKWSYFGLPAACIDVIKGLEYAAPTSIQAQAIPAIMSGRDIIGVAKTGSGKTMAFILPMFRHIKDQPPLRPLDGPIAMIMTPTRELATQIYKECKPFLKALGLRASCAYGGMPLKDNIADMKRGSEVIVCTPGRMIELLTTNSGRLINLQRVTYLVLDEADRMFDMGFEPQVMKIIGQIRPDRQTVLFSATFPRQMEALARKVLRRPLEITVGGRSVVADTITQIVEVRDEDTRFNRMLELLGKLFNDEEDARALVFVERQETADKLFVELKNKNYTCMPLHGGREQVDRDQTIVDFKNGSCPIVIATSVAARGLDVKQLKLVIQYDPPNHMEDYVHRAGRTGRAGNTGTCVTFITPEQERYSLDILKALQASNAPVPPELEEMAKSFAEKVKAGKAQAAGSGFGGKGLERLDTERDAASRAERAAYGETAKDEKKEEGEQTEAEKTAQNVADLQVEVMRGPAPNLEKGKSMPTATSVVSTPVDKKAADEAAKKAEQEALAAGKSAGAVGAASVIAKFNAMLKARKQSAQPDDNSTEAARRRDPDATDFHAIIWINDYPQKARWKVTNKDTMVHLVESTGASITAKGTFYEAGKEPGPNDLPKLHLLIESNEEFRVQHAIQEVKKALVEGATMALEAEQRQLAGGGGGAAMGRYQVV</sequence>
<feature type="compositionally biased region" description="Polar residues" evidence="10">
    <location>
        <begin position="169"/>
        <end position="182"/>
    </location>
</feature>
<feature type="region of interest" description="Disordered" evidence="10">
    <location>
        <begin position="275"/>
        <end position="384"/>
    </location>
</feature>
<dbReference type="GO" id="GO:0016787">
    <property type="term" value="F:hydrolase activity"/>
    <property type="evidence" value="ECO:0007669"/>
    <property type="project" value="UniProtKB-KW"/>
</dbReference>
<dbReference type="GO" id="GO:0003724">
    <property type="term" value="F:RNA helicase activity"/>
    <property type="evidence" value="ECO:0007669"/>
    <property type="project" value="UniProtKB-EC"/>
</dbReference>
<feature type="compositionally biased region" description="Low complexity" evidence="10">
    <location>
        <begin position="106"/>
        <end position="117"/>
    </location>
</feature>
<keyword evidence="7" id="KW-0508">mRNA splicing</keyword>
<dbReference type="InterPro" id="IPR011545">
    <property type="entry name" value="DEAD/DEAH_box_helicase_dom"/>
</dbReference>
<dbReference type="InterPro" id="IPR001650">
    <property type="entry name" value="Helicase_C-like"/>
</dbReference>
<dbReference type="FunFam" id="3.40.50.300:FF:000079">
    <property type="entry name" value="probable ATP-dependent RNA helicase DDX17"/>
    <property type="match status" value="1"/>
</dbReference>
<dbReference type="CDD" id="cd17953">
    <property type="entry name" value="DEADc_DDX46"/>
    <property type="match status" value="1"/>
</dbReference>
<feature type="region of interest" description="Disordered" evidence="10">
    <location>
        <begin position="856"/>
        <end position="904"/>
    </location>
</feature>
<keyword evidence="4" id="KW-0378">Hydrolase</keyword>
<dbReference type="Gene3D" id="3.40.50.300">
    <property type="entry name" value="P-loop containing nucleotide triphosphate hydrolases"/>
    <property type="match status" value="2"/>
</dbReference>
<feature type="region of interest" description="Disordered" evidence="10">
    <location>
        <begin position="129"/>
        <end position="161"/>
    </location>
</feature>
<dbReference type="AlphaFoldDB" id="A0A511KDQ9"/>
<keyword evidence="3" id="KW-0547">Nucleotide-binding</keyword>
<evidence type="ECO:0000313" key="14">
    <source>
        <dbReference type="Proteomes" id="UP000321518"/>
    </source>
</evidence>
<comment type="similarity">
    <text evidence="9">Belongs to the DEAD box helicase family. DDX46/PRP5 subfamily.</text>
</comment>
<dbReference type="PROSITE" id="PS00039">
    <property type="entry name" value="DEAD_ATP_HELICASE"/>
    <property type="match status" value="1"/>
</dbReference>
<feature type="domain" description="Helicase C-terminal" evidence="12">
    <location>
        <begin position="694"/>
        <end position="842"/>
    </location>
</feature>
<feature type="domain" description="Helicase ATP-binding" evidence="11">
    <location>
        <begin position="489"/>
        <end position="667"/>
    </location>
</feature>
<evidence type="ECO:0000256" key="3">
    <source>
        <dbReference type="ARBA" id="ARBA00022741"/>
    </source>
</evidence>
<evidence type="ECO:0000256" key="2">
    <source>
        <dbReference type="ARBA" id="ARBA00012552"/>
    </source>
</evidence>
<dbReference type="OrthoDB" id="196131at2759"/>
<comment type="caution">
    <text evidence="13">The sequence shown here is derived from an EMBL/GenBank/DDBJ whole genome shotgun (WGS) entry which is preliminary data.</text>
</comment>
<gene>
    <name evidence="13" type="ORF">Rt10032_c03g1561</name>
</gene>